<organism evidence="4 5">
    <name type="scientific">Cryobacterium suzukii</name>
    <dbReference type="NCBI Taxonomy" id="1259198"/>
    <lineage>
        <taxon>Bacteria</taxon>
        <taxon>Bacillati</taxon>
        <taxon>Actinomycetota</taxon>
        <taxon>Actinomycetes</taxon>
        <taxon>Micrococcales</taxon>
        <taxon>Microbacteriaceae</taxon>
        <taxon>Cryobacterium</taxon>
    </lineage>
</organism>
<dbReference type="AlphaFoldDB" id="A0A4R9ALB5"/>
<dbReference type="SUPFAM" id="SSF56601">
    <property type="entry name" value="beta-lactamase/transpeptidase-like"/>
    <property type="match status" value="1"/>
</dbReference>
<dbReference type="InterPro" id="IPR000871">
    <property type="entry name" value="Beta-lactam_class-A"/>
</dbReference>
<dbReference type="GO" id="GO:0030655">
    <property type="term" value="P:beta-lactam antibiotic catabolic process"/>
    <property type="evidence" value="ECO:0007669"/>
    <property type="project" value="InterPro"/>
</dbReference>
<name>A0A4R9ALB5_9MICO</name>
<dbReference type="PANTHER" id="PTHR35333">
    <property type="entry name" value="BETA-LACTAMASE"/>
    <property type="match status" value="1"/>
</dbReference>
<dbReference type="OrthoDB" id="9784149at2"/>
<keyword evidence="5" id="KW-1185">Reference proteome</keyword>
<dbReference type="RefSeq" id="WP_134512796.1">
    <property type="nucleotide sequence ID" value="NZ_SOHJ01000001.1"/>
</dbReference>
<evidence type="ECO:0000313" key="5">
    <source>
        <dbReference type="Proteomes" id="UP000298170"/>
    </source>
</evidence>
<evidence type="ECO:0000259" key="3">
    <source>
        <dbReference type="Pfam" id="PF13354"/>
    </source>
</evidence>
<protein>
    <recommendedName>
        <fullName evidence="1">Beta-lactamase</fullName>
    </recommendedName>
    <alternativeName>
        <fullName evidence="2">Penicillinase</fullName>
    </alternativeName>
</protein>
<dbReference type="GO" id="GO:0008800">
    <property type="term" value="F:beta-lactamase activity"/>
    <property type="evidence" value="ECO:0007669"/>
    <property type="project" value="InterPro"/>
</dbReference>
<dbReference type="EMBL" id="SOHJ01000001">
    <property type="protein sequence ID" value="TFD63203.1"/>
    <property type="molecule type" value="Genomic_DNA"/>
</dbReference>
<proteinExistence type="predicted"/>
<dbReference type="InterPro" id="IPR045155">
    <property type="entry name" value="Beta-lactam_cat"/>
</dbReference>
<evidence type="ECO:0000313" key="4">
    <source>
        <dbReference type="EMBL" id="TFD63203.1"/>
    </source>
</evidence>
<comment type="caution">
    <text evidence="4">The sequence shown here is derived from an EMBL/GenBank/DDBJ whole genome shotgun (WGS) entry which is preliminary data.</text>
</comment>
<dbReference type="PRINTS" id="PR00118">
    <property type="entry name" value="BLACTAMASEA"/>
</dbReference>
<sequence>MLGHDSAIPGIVVDMSTTRTIGHSSRRSFLVVGAAAMALAGCTTTSPAPASSISNFGRSVRQLESTSGVMIALSAKNVRSGRQINHRATEPVPMCSLFKVLAVANLLRLRGYEDQYWSTPISFTAADVVVNSPVAAASTSMTMTPNQMADAALRFSDNTAGNLLLRELGGPATITQFAQALGARRTRLDRIEPELNEGLPGDVRDTTTAEDMVAIMEALLIDGDAGQLARSRLQDLMLRNTTSGTRARAGLSEPFELADKTGAGNYGIVNDAGVLWQGQRQTIAMCILTRTEVASAPNNNDVIADATRLIVSEFAV</sequence>
<dbReference type="InterPro" id="IPR012338">
    <property type="entry name" value="Beta-lactam/transpept-like"/>
</dbReference>
<dbReference type="NCBIfam" id="NF033103">
    <property type="entry name" value="bla_class_A"/>
    <property type="match status" value="1"/>
</dbReference>
<dbReference type="PROSITE" id="PS51318">
    <property type="entry name" value="TAT"/>
    <property type="match status" value="1"/>
</dbReference>
<feature type="domain" description="Beta-lactamase class A catalytic" evidence="3">
    <location>
        <begin position="74"/>
        <end position="289"/>
    </location>
</feature>
<dbReference type="PANTHER" id="PTHR35333:SF3">
    <property type="entry name" value="BETA-LACTAMASE-TYPE TRANSPEPTIDASE FOLD CONTAINING PROTEIN"/>
    <property type="match status" value="1"/>
</dbReference>
<evidence type="ECO:0000256" key="2">
    <source>
        <dbReference type="ARBA" id="ARBA00030171"/>
    </source>
</evidence>
<dbReference type="Proteomes" id="UP000298170">
    <property type="component" value="Unassembled WGS sequence"/>
</dbReference>
<dbReference type="Gene3D" id="3.40.710.10">
    <property type="entry name" value="DD-peptidase/beta-lactamase superfamily"/>
    <property type="match status" value="1"/>
</dbReference>
<gene>
    <name evidence="4" type="primary">bla</name>
    <name evidence="4" type="ORF">E3T39_00380</name>
</gene>
<dbReference type="InterPro" id="IPR006311">
    <property type="entry name" value="TAT_signal"/>
</dbReference>
<dbReference type="GO" id="GO:0046677">
    <property type="term" value="P:response to antibiotic"/>
    <property type="evidence" value="ECO:0007669"/>
    <property type="project" value="InterPro"/>
</dbReference>
<reference evidence="4 5" key="1">
    <citation type="submission" date="2019-03" db="EMBL/GenBank/DDBJ databases">
        <title>Genomics of glacier-inhabiting Cryobacterium strains.</title>
        <authorList>
            <person name="Liu Q."/>
            <person name="Xin Y.-H."/>
        </authorList>
    </citation>
    <scope>NUCLEOTIDE SEQUENCE [LARGE SCALE GENOMIC DNA]</scope>
    <source>
        <strain evidence="4 5">Sr39</strain>
    </source>
</reference>
<accession>A0A4R9ALB5</accession>
<dbReference type="Pfam" id="PF13354">
    <property type="entry name" value="Beta-lactamase2"/>
    <property type="match status" value="1"/>
</dbReference>
<evidence type="ECO:0000256" key="1">
    <source>
        <dbReference type="ARBA" id="ARBA00018879"/>
    </source>
</evidence>